<dbReference type="GO" id="GO:0005737">
    <property type="term" value="C:cytoplasm"/>
    <property type="evidence" value="ECO:0007669"/>
    <property type="project" value="TreeGrafter"/>
</dbReference>
<feature type="compositionally biased region" description="Polar residues" evidence="6">
    <location>
        <begin position="336"/>
        <end position="345"/>
    </location>
</feature>
<dbReference type="InterPro" id="IPR006186">
    <property type="entry name" value="Ser/Thr-sp_prot-phosphatase"/>
</dbReference>
<evidence type="ECO:0000256" key="5">
    <source>
        <dbReference type="ARBA" id="ARBA00023211"/>
    </source>
</evidence>
<dbReference type="Proteomes" id="UP001417504">
    <property type="component" value="Unassembled WGS sequence"/>
</dbReference>
<feature type="compositionally biased region" description="Polar residues" evidence="6">
    <location>
        <begin position="308"/>
        <end position="322"/>
    </location>
</feature>
<dbReference type="GO" id="GO:0046872">
    <property type="term" value="F:metal ion binding"/>
    <property type="evidence" value="ECO:0007669"/>
    <property type="project" value="UniProtKB-KW"/>
</dbReference>
<dbReference type="Gene3D" id="3.60.21.10">
    <property type="match status" value="1"/>
</dbReference>
<dbReference type="Pfam" id="PF00149">
    <property type="entry name" value="Metallophos"/>
    <property type="match status" value="1"/>
</dbReference>
<organism evidence="8 9">
    <name type="scientific">Stephania japonica</name>
    <dbReference type="NCBI Taxonomy" id="461633"/>
    <lineage>
        <taxon>Eukaryota</taxon>
        <taxon>Viridiplantae</taxon>
        <taxon>Streptophyta</taxon>
        <taxon>Embryophyta</taxon>
        <taxon>Tracheophyta</taxon>
        <taxon>Spermatophyta</taxon>
        <taxon>Magnoliopsida</taxon>
        <taxon>Ranunculales</taxon>
        <taxon>Menispermaceae</taxon>
        <taxon>Menispermoideae</taxon>
        <taxon>Cissampelideae</taxon>
        <taxon>Stephania</taxon>
    </lineage>
</organism>
<evidence type="ECO:0000313" key="8">
    <source>
        <dbReference type="EMBL" id="KAK9103753.1"/>
    </source>
</evidence>
<keyword evidence="4" id="KW-0904">Protein phosphatase</keyword>
<reference evidence="8 9" key="1">
    <citation type="submission" date="2024-01" db="EMBL/GenBank/DDBJ databases">
        <title>Genome assemblies of Stephania.</title>
        <authorList>
            <person name="Yang L."/>
        </authorList>
    </citation>
    <scope>NUCLEOTIDE SEQUENCE [LARGE SCALE GENOMIC DNA]</scope>
    <source>
        <strain evidence="8">QJT</strain>
        <tissue evidence="8">Leaf</tissue>
    </source>
</reference>
<name>A0AAP0HW30_9MAGN</name>
<keyword evidence="5" id="KW-0464">Manganese</keyword>
<dbReference type="Pfam" id="PF16891">
    <property type="entry name" value="STPPase_N"/>
    <property type="match status" value="1"/>
</dbReference>
<dbReference type="GO" id="GO:0005634">
    <property type="term" value="C:nucleus"/>
    <property type="evidence" value="ECO:0007669"/>
    <property type="project" value="TreeGrafter"/>
</dbReference>
<dbReference type="EC" id="3.1.3.16" evidence="1"/>
<dbReference type="SUPFAM" id="SSF56300">
    <property type="entry name" value="Metallo-dependent phosphatases"/>
    <property type="match status" value="1"/>
</dbReference>
<gene>
    <name evidence="8" type="ORF">Sjap_021007</name>
</gene>
<accession>A0AAP0HW30</accession>
<dbReference type="FunFam" id="3.60.21.10:FF:000133">
    <property type="entry name" value="Protein CBR-PPH-1"/>
    <property type="match status" value="1"/>
</dbReference>
<comment type="caution">
    <text evidence="8">The sequence shown here is derived from an EMBL/GenBank/DDBJ whole genome shotgun (WGS) entry which is preliminary data.</text>
</comment>
<dbReference type="EMBL" id="JBBNAE010000008">
    <property type="protein sequence ID" value="KAK9103753.1"/>
    <property type="molecule type" value="Genomic_DNA"/>
</dbReference>
<evidence type="ECO:0000256" key="3">
    <source>
        <dbReference type="ARBA" id="ARBA00022801"/>
    </source>
</evidence>
<dbReference type="PANTHER" id="PTHR11668:SF429">
    <property type="entry name" value="SERINE_THREONINE-PROTEIN PHOSPHATASE PP1 ISOZYME 9"/>
    <property type="match status" value="1"/>
</dbReference>
<feature type="domain" description="Serine/threonine specific protein phosphatases" evidence="7">
    <location>
        <begin position="26"/>
        <end position="217"/>
    </location>
</feature>
<protein>
    <recommendedName>
        <fullName evidence="1">protein-serine/threonine phosphatase</fullName>
        <ecNumber evidence="1">3.1.3.16</ecNumber>
    </recommendedName>
</protein>
<dbReference type="InterPro" id="IPR050341">
    <property type="entry name" value="PP1_catalytic_subunit"/>
</dbReference>
<evidence type="ECO:0000256" key="1">
    <source>
        <dbReference type="ARBA" id="ARBA00013081"/>
    </source>
</evidence>
<dbReference type="InterPro" id="IPR029052">
    <property type="entry name" value="Metallo-depent_PP-like"/>
</dbReference>
<dbReference type="PRINTS" id="PR00114">
    <property type="entry name" value="STPHPHTASE"/>
</dbReference>
<feature type="region of interest" description="Disordered" evidence="6">
    <location>
        <begin position="248"/>
        <end position="389"/>
    </location>
</feature>
<keyword evidence="9" id="KW-1185">Reference proteome</keyword>
<evidence type="ECO:0000313" key="9">
    <source>
        <dbReference type="Proteomes" id="UP001417504"/>
    </source>
</evidence>
<evidence type="ECO:0000259" key="7">
    <source>
        <dbReference type="SMART" id="SM00156"/>
    </source>
</evidence>
<dbReference type="InterPro" id="IPR031675">
    <property type="entry name" value="STPPase_N"/>
</dbReference>
<dbReference type="GO" id="GO:0004722">
    <property type="term" value="F:protein serine/threonine phosphatase activity"/>
    <property type="evidence" value="ECO:0007669"/>
    <property type="project" value="UniProtKB-EC"/>
</dbReference>
<proteinExistence type="predicted"/>
<keyword evidence="3" id="KW-0378">Hydrolase</keyword>
<evidence type="ECO:0000256" key="4">
    <source>
        <dbReference type="ARBA" id="ARBA00022912"/>
    </source>
</evidence>
<dbReference type="AlphaFoldDB" id="A0AAP0HW30"/>
<dbReference type="PANTHER" id="PTHR11668">
    <property type="entry name" value="SERINE/THREONINE PROTEIN PHOSPHATASE"/>
    <property type="match status" value="1"/>
</dbReference>
<dbReference type="SMART" id="SM00156">
    <property type="entry name" value="PP2Ac"/>
    <property type="match status" value="1"/>
</dbReference>
<feature type="compositionally biased region" description="Polar residues" evidence="6">
    <location>
        <begin position="256"/>
        <end position="269"/>
    </location>
</feature>
<keyword evidence="2" id="KW-0479">Metal-binding</keyword>
<dbReference type="InterPro" id="IPR004843">
    <property type="entry name" value="Calcineurin-like_PHP"/>
</dbReference>
<evidence type="ECO:0000256" key="6">
    <source>
        <dbReference type="SAM" id="MobiDB-lite"/>
    </source>
</evidence>
<evidence type="ECO:0000256" key="2">
    <source>
        <dbReference type="ARBA" id="ARBA00022723"/>
    </source>
</evidence>
<sequence>MDRELLEDFINRLLNVRKQPGKVVQLSEAEIWHLSVVSRQIFLSQPVLLELQAPIKLCETIQHTTLEVITDCFNCMPIVAVIDKKVLCVHGGLSPELKDLDQIRNIHRPTDVPDAGILCDLLWADPDTGVQGWGENDRGASCTFGADQVAEFLDKNDLDLICRGHQVVEDGYEFFAKRRLVTIFSAPNFRGEFDNAGAVLNIDENLLCSLEVMKPALMTSKLISINTSSSGSASSSSLRTAAAVEEKVAKPAAAEQGNTSRTTNPSRARSNAVLPIIREAHGSASQSTRQRKESIKRPTSPHRKIKSRSTAPVQENVKQAMTSPPRKGKSRPVTPARNNANQAIPTSIKGVKSRTPTPARDNPPFSMECIRPRTPPRRLQTPFRKEQKH</sequence>